<evidence type="ECO:0000256" key="1">
    <source>
        <dbReference type="SAM" id="Phobius"/>
    </source>
</evidence>
<keyword evidence="1" id="KW-0812">Transmembrane</keyword>
<dbReference type="RefSeq" id="WP_114338528.1">
    <property type="nucleotide sequence ID" value="NZ_QPID01000006.1"/>
</dbReference>
<protein>
    <submittedName>
        <fullName evidence="2">Uncharacterized protein</fullName>
    </submittedName>
</protein>
<name>A0A368NG41_9GAMM</name>
<sequence>MEESKFFKWIWRFNGIMISLAGVAVILATFVGVIIVAFELTQDRTVHNVVHVEEQIESDDSEKIEESWKFGHMSVISDSHYAVVPLNSLQGRNSASYSKSLSSTRNYLFMDTTSNRKQWLLPHNDYLLLSRESLSHSSPLDAPVAVTVSALMYEVIKQDSNKDEQLSSADMQTIALSNIDGSNYTEVLSNIDIVLGSTVTADNQLFIVYQRQNVGYSATIDLTHFKVTNESELPQAGIEN</sequence>
<keyword evidence="3" id="KW-1185">Reference proteome</keyword>
<reference evidence="2 3" key="1">
    <citation type="submission" date="2018-07" db="EMBL/GenBank/DDBJ databases">
        <title>Corallincola holothuriorum sp. nov., a new facultative anaerobe isolated from sea cucumber Apostichopus japonicus.</title>
        <authorList>
            <person name="Xia H."/>
        </authorList>
    </citation>
    <scope>NUCLEOTIDE SEQUENCE [LARGE SCALE GENOMIC DNA]</scope>
    <source>
        <strain evidence="2 3">C4</strain>
    </source>
</reference>
<keyword evidence="1" id="KW-1133">Transmembrane helix</keyword>
<feature type="transmembrane region" description="Helical" evidence="1">
    <location>
        <begin position="12"/>
        <end position="38"/>
    </location>
</feature>
<keyword evidence="1" id="KW-0472">Membrane</keyword>
<accession>A0A368NG41</accession>
<organism evidence="2 3">
    <name type="scientific">Corallincola holothuriorum</name>
    <dbReference type="NCBI Taxonomy" id="2282215"/>
    <lineage>
        <taxon>Bacteria</taxon>
        <taxon>Pseudomonadati</taxon>
        <taxon>Pseudomonadota</taxon>
        <taxon>Gammaproteobacteria</taxon>
        <taxon>Alteromonadales</taxon>
        <taxon>Psychromonadaceae</taxon>
        <taxon>Corallincola</taxon>
    </lineage>
</organism>
<evidence type="ECO:0000313" key="2">
    <source>
        <dbReference type="EMBL" id="RCU49532.1"/>
    </source>
</evidence>
<gene>
    <name evidence="2" type="ORF">DU002_11480</name>
</gene>
<dbReference type="EMBL" id="QPID01000006">
    <property type="protein sequence ID" value="RCU49532.1"/>
    <property type="molecule type" value="Genomic_DNA"/>
</dbReference>
<dbReference type="OrthoDB" id="572046at2"/>
<dbReference type="Proteomes" id="UP000252558">
    <property type="component" value="Unassembled WGS sequence"/>
</dbReference>
<evidence type="ECO:0000313" key="3">
    <source>
        <dbReference type="Proteomes" id="UP000252558"/>
    </source>
</evidence>
<proteinExistence type="predicted"/>
<comment type="caution">
    <text evidence="2">The sequence shown here is derived from an EMBL/GenBank/DDBJ whole genome shotgun (WGS) entry which is preliminary data.</text>
</comment>
<dbReference type="AlphaFoldDB" id="A0A368NG41"/>